<feature type="region of interest" description="Disordered" evidence="5">
    <location>
        <begin position="593"/>
        <end position="613"/>
    </location>
</feature>
<dbReference type="EMBL" id="NKYE01000006">
    <property type="protein sequence ID" value="OZM73021.1"/>
    <property type="molecule type" value="Genomic_DNA"/>
</dbReference>
<dbReference type="InterPro" id="IPR014729">
    <property type="entry name" value="Rossmann-like_a/b/a_fold"/>
</dbReference>
<reference evidence="7 8" key="1">
    <citation type="submission" date="2017-07" db="EMBL/GenBank/DDBJ databases">
        <title>Amycolatopsis antarcticus sp. nov., isolated from the surface of an Antarcticus brown macroalga.</title>
        <authorList>
            <person name="Wang J."/>
            <person name="Leiva S."/>
            <person name="Huang J."/>
            <person name="Huang Y."/>
        </authorList>
    </citation>
    <scope>NUCLEOTIDE SEQUENCE [LARGE SCALE GENOMIC DNA]</scope>
    <source>
        <strain evidence="7 8">AU-G6</strain>
    </source>
</reference>
<evidence type="ECO:0000256" key="5">
    <source>
        <dbReference type="SAM" id="MobiDB-lite"/>
    </source>
</evidence>
<proteinExistence type="predicted"/>
<dbReference type="InterPro" id="IPR001962">
    <property type="entry name" value="Asn_synthase"/>
</dbReference>
<dbReference type="GO" id="GO:0004066">
    <property type="term" value="F:asparagine synthase (glutamine-hydrolyzing) activity"/>
    <property type="evidence" value="ECO:0007669"/>
    <property type="project" value="UniProtKB-EC"/>
</dbReference>
<evidence type="ECO:0000313" key="8">
    <source>
        <dbReference type="Proteomes" id="UP000242444"/>
    </source>
</evidence>
<dbReference type="Proteomes" id="UP000242444">
    <property type="component" value="Unassembled WGS sequence"/>
</dbReference>
<dbReference type="Pfam" id="PF00733">
    <property type="entry name" value="Asn_synthase"/>
    <property type="match status" value="1"/>
</dbReference>
<dbReference type="AlphaFoldDB" id="A0A263D3T6"/>
<dbReference type="OrthoDB" id="7053173at2"/>
<protein>
    <recommendedName>
        <fullName evidence="2">asparagine synthase (glutamine-hydrolyzing)</fullName>
        <ecNumber evidence="2">6.3.5.4</ecNumber>
    </recommendedName>
</protein>
<organism evidence="7 8">
    <name type="scientific">Amycolatopsis antarctica</name>
    <dbReference type="NCBI Taxonomy" id="1854586"/>
    <lineage>
        <taxon>Bacteria</taxon>
        <taxon>Bacillati</taxon>
        <taxon>Actinomycetota</taxon>
        <taxon>Actinomycetes</taxon>
        <taxon>Pseudonocardiales</taxon>
        <taxon>Pseudonocardiaceae</taxon>
        <taxon>Amycolatopsis</taxon>
    </lineage>
</organism>
<evidence type="ECO:0000313" key="7">
    <source>
        <dbReference type="EMBL" id="OZM73021.1"/>
    </source>
</evidence>
<dbReference type="PANTHER" id="PTHR43284:SF1">
    <property type="entry name" value="ASPARAGINE SYNTHETASE"/>
    <property type="match status" value="1"/>
</dbReference>
<dbReference type="InterPro" id="IPR051786">
    <property type="entry name" value="ASN_synthetase/amidase"/>
</dbReference>
<evidence type="ECO:0000259" key="6">
    <source>
        <dbReference type="Pfam" id="PF00733"/>
    </source>
</evidence>
<feature type="domain" description="Asparagine synthetase" evidence="6">
    <location>
        <begin position="210"/>
        <end position="591"/>
    </location>
</feature>
<dbReference type="EC" id="6.3.5.4" evidence="2"/>
<comment type="caution">
    <text evidence="7">The sequence shown here is derived from an EMBL/GenBank/DDBJ whole genome shotgun (WGS) entry which is preliminary data.</text>
</comment>
<dbReference type="Gene3D" id="3.40.50.620">
    <property type="entry name" value="HUPs"/>
    <property type="match status" value="2"/>
</dbReference>
<name>A0A263D3T6_9PSEU</name>
<keyword evidence="3" id="KW-0028">Amino-acid biosynthesis</keyword>
<evidence type="ECO:0000256" key="1">
    <source>
        <dbReference type="ARBA" id="ARBA00005187"/>
    </source>
</evidence>
<sequence>MDFVILADHPASETIARRLPADGAVRTLRHHSGRPWLIGRWNEDEVVSVAVGPNRIVLFGPTTTTPESLTSTARGLRDARDLDRLAGSLSGCVHLLSSIDGEVRAQGSLSGARQVFYTSTDGVTVGSDRPAVLARLAGVSIDEELLPLHLLAPYGPPWPLNTHTLWREVSSLPMGHYLHLDTRGGGRTTRWWTPPEPEVPLSTGASVLGAAIREAVEARTSRGGTVTADLSGGLDSSNLCFVAATGKARLVTTHYASPDAANDDLAWAERLSGILSPARHVVFPGEQAPGLYDEPSTGSSELEGPQSLLHVPRIEHQAELIAGLGSSTHLRGDGGDELFQPNEMALHALARTDPLRAVPHIRALRVRRRWSWATMVRNLADVGPYSRWLSDCAAGLGAPRVPGENVMGWDIVPMMPPWVSAEALAIARDQVAGAAADEPAPLAPSPVAHQMARQVHLNGVINRQMAEIGARYGVRFEAPYLDDRVVEAAMSVRLADRVSADRAKPVLSAALDGVTPAELAQRTTKGHATAEVYEGLRRGRRALLGLCEDSRLARLGLVDTEALRDVLIRTHADIRQLIGLNPTLAAERWLRSQAADPRPAVHPADPVHSGGTS</sequence>
<dbReference type="GO" id="GO:0006529">
    <property type="term" value="P:asparagine biosynthetic process"/>
    <property type="evidence" value="ECO:0007669"/>
    <property type="project" value="UniProtKB-KW"/>
</dbReference>
<comment type="pathway">
    <text evidence="1">Amino-acid biosynthesis; L-asparagine biosynthesis; L-asparagine from L-aspartate (L-Gln route): step 1/1.</text>
</comment>
<evidence type="ECO:0000256" key="2">
    <source>
        <dbReference type="ARBA" id="ARBA00012737"/>
    </source>
</evidence>
<dbReference type="InParanoid" id="A0A263D3T6"/>
<dbReference type="RefSeq" id="WP_094862879.1">
    <property type="nucleotide sequence ID" value="NZ_NKYE01000006.1"/>
</dbReference>
<dbReference type="SUPFAM" id="SSF52402">
    <property type="entry name" value="Adenine nucleotide alpha hydrolases-like"/>
    <property type="match status" value="1"/>
</dbReference>
<keyword evidence="8" id="KW-1185">Reference proteome</keyword>
<comment type="catalytic activity">
    <reaction evidence="4">
        <text>L-aspartate + L-glutamine + ATP + H2O = L-asparagine + L-glutamate + AMP + diphosphate + H(+)</text>
        <dbReference type="Rhea" id="RHEA:12228"/>
        <dbReference type="ChEBI" id="CHEBI:15377"/>
        <dbReference type="ChEBI" id="CHEBI:15378"/>
        <dbReference type="ChEBI" id="CHEBI:29985"/>
        <dbReference type="ChEBI" id="CHEBI:29991"/>
        <dbReference type="ChEBI" id="CHEBI:30616"/>
        <dbReference type="ChEBI" id="CHEBI:33019"/>
        <dbReference type="ChEBI" id="CHEBI:58048"/>
        <dbReference type="ChEBI" id="CHEBI:58359"/>
        <dbReference type="ChEBI" id="CHEBI:456215"/>
        <dbReference type="EC" id="6.3.5.4"/>
    </reaction>
</comment>
<evidence type="ECO:0000256" key="3">
    <source>
        <dbReference type="ARBA" id="ARBA00022888"/>
    </source>
</evidence>
<dbReference type="PANTHER" id="PTHR43284">
    <property type="entry name" value="ASPARAGINE SYNTHETASE (GLUTAMINE-HYDROLYZING)"/>
    <property type="match status" value="1"/>
</dbReference>
<accession>A0A263D3T6</accession>
<evidence type="ECO:0000256" key="4">
    <source>
        <dbReference type="ARBA" id="ARBA00048741"/>
    </source>
</evidence>
<keyword evidence="3" id="KW-0061">Asparagine biosynthesis</keyword>
<gene>
    <name evidence="7" type="ORF">CFN78_12385</name>
</gene>